<evidence type="ECO:0000313" key="3">
    <source>
        <dbReference type="Proteomes" id="UP000294543"/>
    </source>
</evidence>
<comment type="caution">
    <text evidence="2">The sequence shown here is derived from an EMBL/GenBank/DDBJ whole genome shotgun (WGS) entry which is preliminary data.</text>
</comment>
<dbReference type="AlphaFoldDB" id="A0A4R4WET9"/>
<dbReference type="RefSeq" id="WP_132517522.1">
    <property type="nucleotide sequence ID" value="NZ_SMKP01000209.1"/>
</dbReference>
<evidence type="ECO:0000313" key="2">
    <source>
        <dbReference type="EMBL" id="TDD11980.1"/>
    </source>
</evidence>
<feature type="signal peptide" evidence="1">
    <location>
        <begin position="1"/>
        <end position="21"/>
    </location>
</feature>
<protein>
    <submittedName>
        <fullName evidence="2">Uncharacterized protein</fullName>
    </submittedName>
</protein>
<reference evidence="2 3" key="1">
    <citation type="submission" date="2019-03" db="EMBL/GenBank/DDBJ databases">
        <title>Draft genome sequences of novel Actinobacteria.</title>
        <authorList>
            <person name="Sahin N."/>
            <person name="Ay H."/>
            <person name="Saygin H."/>
        </authorList>
    </citation>
    <scope>NUCLEOTIDE SEQUENCE [LARGE SCALE GENOMIC DNA]</scope>
    <source>
        <strain evidence="2 3">KC712</strain>
    </source>
</reference>
<dbReference type="PROSITE" id="PS51257">
    <property type="entry name" value="PROKAR_LIPOPROTEIN"/>
    <property type="match status" value="1"/>
</dbReference>
<dbReference type="EMBL" id="SMKP01000209">
    <property type="protein sequence ID" value="TDD11980.1"/>
    <property type="molecule type" value="Genomic_DNA"/>
</dbReference>
<accession>A0A4R4WET9</accession>
<dbReference type="OrthoDB" id="4800194at2"/>
<proteinExistence type="predicted"/>
<keyword evidence="1" id="KW-0732">Signal</keyword>
<name>A0A4R4WET9_9ACTN</name>
<keyword evidence="3" id="KW-1185">Reference proteome</keyword>
<organism evidence="2 3">
    <name type="scientific">Nonomuraea diastatica</name>
    <dbReference type="NCBI Taxonomy" id="1848329"/>
    <lineage>
        <taxon>Bacteria</taxon>
        <taxon>Bacillati</taxon>
        <taxon>Actinomycetota</taxon>
        <taxon>Actinomycetes</taxon>
        <taxon>Streptosporangiales</taxon>
        <taxon>Streptosporangiaceae</taxon>
        <taxon>Nonomuraea</taxon>
    </lineage>
</organism>
<evidence type="ECO:0000256" key="1">
    <source>
        <dbReference type="SAM" id="SignalP"/>
    </source>
</evidence>
<gene>
    <name evidence="2" type="ORF">E1294_44320</name>
</gene>
<feature type="chain" id="PRO_5038589811" evidence="1">
    <location>
        <begin position="22"/>
        <end position="313"/>
    </location>
</feature>
<dbReference type="Proteomes" id="UP000294543">
    <property type="component" value="Unassembled WGS sequence"/>
</dbReference>
<sequence length="313" mass="34454">MSVRLTSAVLALVIAAGGCSAVTAKSPTQPDETTASAVHVPLPGEEAQQLVVPFDAYNFSPAEIVTIEAAEDLLIRDCMRGQGMEWNVVPLPDGEDIEPQNRRRYGVIEPQIGRLFGYHTPFDRPSVAQYNAARDDRMKQLSPAARRAAYGDPAEDADGCSQKARQTLSKDTQNIDASLFNSLISQTFDESRRDGDVGVAFRAWSACMREKGFHYPDPLAAVTDERWMSAGSPSRHEITAAQTDVWCKEKTDLVSIWAAAEKRIQQDAIRANAAYFRTLEINKDQQLEASRRVLARATRFEGGAGIGGQHERE</sequence>